<feature type="signal peptide" evidence="2">
    <location>
        <begin position="1"/>
        <end position="16"/>
    </location>
</feature>
<dbReference type="EMBL" id="JAGRRH010000009">
    <property type="protein sequence ID" value="KAG7365181.1"/>
    <property type="molecule type" value="Genomic_DNA"/>
</dbReference>
<evidence type="ECO:0000256" key="1">
    <source>
        <dbReference type="SAM" id="MobiDB-lite"/>
    </source>
</evidence>
<evidence type="ECO:0000313" key="3">
    <source>
        <dbReference type="EMBL" id="KAG7365181.1"/>
    </source>
</evidence>
<name>A0A9K3LQQ6_9STRA</name>
<protein>
    <recommendedName>
        <fullName evidence="5">Sulfotransferase</fullName>
    </recommendedName>
</protein>
<feature type="region of interest" description="Disordered" evidence="1">
    <location>
        <begin position="27"/>
        <end position="59"/>
    </location>
</feature>
<evidence type="ECO:0008006" key="5">
    <source>
        <dbReference type="Google" id="ProtNLM"/>
    </source>
</evidence>
<sequence length="361" mass="41328">MCLVLVITCCSVYVSLFVSSSWSNIKTNSTTETTPRRHDVPQRRLTLPPRNSSSNTAGFVHMGKTGGSTISSLLQNGCNSLSGSCERSTNLTDSPVSKWVEHYYHVPDFWRLPQANHRSFIVSIRDPYDRTVSALLYHHPENTKFYQLQQTTRQQKLGPLAYQCFPTLEAFASLLQRGNSTDCNYPYRHNVIEPSDCSELACATIHGKVRFFTHLFFNYRNIVETKLLLSENNDNGIVTEKQRQVYVLRQEHLWEDWTALNKLVATADDKSNWKEAAINNEANKFQSHRNITGLNVPVTREISQQGRHKLCLALETEYIAYFRLLQVAINMNDNDVADCQRIARQNCPNLNFAVMLRTKKS</sequence>
<dbReference type="Proteomes" id="UP000693970">
    <property type="component" value="Unassembled WGS sequence"/>
</dbReference>
<reference evidence="3" key="2">
    <citation type="submission" date="2021-04" db="EMBL/GenBank/DDBJ databases">
        <authorList>
            <person name="Podell S."/>
        </authorList>
    </citation>
    <scope>NUCLEOTIDE SEQUENCE</scope>
    <source>
        <strain evidence="3">Hildebrandi</strain>
    </source>
</reference>
<dbReference type="OrthoDB" id="43476at2759"/>
<gene>
    <name evidence="3" type="ORF">IV203_038384</name>
</gene>
<dbReference type="AlphaFoldDB" id="A0A9K3LQQ6"/>
<evidence type="ECO:0000313" key="4">
    <source>
        <dbReference type="Proteomes" id="UP000693970"/>
    </source>
</evidence>
<comment type="caution">
    <text evidence="3">The sequence shown here is derived from an EMBL/GenBank/DDBJ whole genome shotgun (WGS) entry which is preliminary data.</text>
</comment>
<keyword evidence="2" id="KW-0732">Signal</keyword>
<accession>A0A9K3LQQ6</accession>
<keyword evidence="4" id="KW-1185">Reference proteome</keyword>
<reference evidence="3" key="1">
    <citation type="journal article" date="2021" name="Sci. Rep.">
        <title>Diploid genomic architecture of Nitzschia inconspicua, an elite biomass production diatom.</title>
        <authorList>
            <person name="Oliver A."/>
            <person name="Podell S."/>
            <person name="Pinowska A."/>
            <person name="Traller J.C."/>
            <person name="Smith S.R."/>
            <person name="McClure R."/>
            <person name="Beliaev A."/>
            <person name="Bohutskyi P."/>
            <person name="Hill E.A."/>
            <person name="Rabines A."/>
            <person name="Zheng H."/>
            <person name="Allen L.Z."/>
            <person name="Kuo A."/>
            <person name="Grigoriev I.V."/>
            <person name="Allen A.E."/>
            <person name="Hazlebeck D."/>
            <person name="Allen E.E."/>
        </authorList>
    </citation>
    <scope>NUCLEOTIDE SEQUENCE</scope>
    <source>
        <strain evidence="3">Hildebrandi</strain>
    </source>
</reference>
<evidence type="ECO:0000256" key="2">
    <source>
        <dbReference type="SAM" id="SignalP"/>
    </source>
</evidence>
<proteinExistence type="predicted"/>
<feature type="chain" id="PRO_5039887541" description="Sulfotransferase" evidence="2">
    <location>
        <begin position="17"/>
        <end position="361"/>
    </location>
</feature>
<organism evidence="3 4">
    <name type="scientific">Nitzschia inconspicua</name>
    <dbReference type="NCBI Taxonomy" id="303405"/>
    <lineage>
        <taxon>Eukaryota</taxon>
        <taxon>Sar</taxon>
        <taxon>Stramenopiles</taxon>
        <taxon>Ochrophyta</taxon>
        <taxon>Bacillariophyta</taxon>
        <taxon>Bacillariophyceae</taxon>
        <taxon>Bacillariophycidae</taxon>
        <taxon>Bacillariales</taxon>
        <taxon>Bacillariaceae</taxon>
        <taxon>Nitzschia</taxon>
    </lineage>
</organism>